<dbReference type="CDD" id="cd01285">
    <property type="entry name" value="nucleoside_deaminase"/>
    <property type="match status" value="1"/>
</dbReference>
<dbReference type="RefSeq" id="WP_265049063.1">
    <property type="nucleotide sequence ID" value="NZ_CP100390.1"/>
</dbReference>
<dbReference type="PANTHER" id="PTHR11079:SF202">
    <property type="entry name" value="TRNA-SPECIFIC ADENOSINE DEAMINASE"/>
    <property type="match status" value="1"/>
</dbReference>
<feature type="active site" description="Proton donor" evidence="8">
    <location>
        <position position="59"/>
    </location>
</feature>
<dbReference type="Pfam" id="PF00383">
    <property type="entry name" value="dCMP_cyt_deam_1"/>
    <property type="match status" value="1"/>
</dbReference>
<evidence type="ECO:0000313" key="11">
    <source>
        <dbReference type="Proteomes" id="UP001163739"/>
    </source>
</evidence>
<evidence type="ECO:0000256" key="2">
    <source>
        <dbReference type="ARBA" id="ARBA00011738"/>
    </source>
</evidence>
<protein>
    <recommendedName>
        <fullName evidence="8">tRNA-specific adenosine deaminase</fullName>
        <ecNumber evidence="8">3.5.4.33</ecNumber>
    </recommendedName>
</protein>
<comment type="function">
    <text evidence="8">Catalyzes the deamination of adenosine to inosine at the wobble position 34 of tRNA(Arg2).</text>
</comment>
<feature type="domain" description="CMP/dCMP-type deaminase" evidence="9">
    <location>
        <begin position="6"/>
        <end position="115"/>
    </location>
</feature>
<reference evidence="10" key="1">
    <citation type="submission" date="2022-06" db="EMBL/GenBank/DDBJ databases">
        <title>Alkalimarinus sp. nov., isolated from gut of a Alitta virens.</title>
        <authorList>
            <person name="Yang A.I."/>
            <person name="Shin N.-R."/>
        </authorList>
    </citation>
    <scope>NUCLEOTIDE SEQUENCE</scope>
    <source>
        <strain evidence="10">A2M4</strain>
    </source>
</reference>
<evidence type="ECO:0000256" key="1">
    <source>
        <dbReference type="ARBA" id="ARBA00010669"/>
    </source>
</evidence>
<organism evidence="10 11">
    <name type="scientific">Alkalimarinus alittae</name>
    <dbReference type="NCBI Taxonomy" id="2961619"/>
    <lineage>
        <taxon>Bacteria</taxon>
        <taxon>Pseudomonadati</taxon>
        <taxon>Pseudomonadota</taxon>
        <taxon>Gammaproteobacteria</taxon>
        <taxon>Alteromonadales</taxon>
        <taxon>Alteromonadaceae</taxon>
        <taxon>Alkalimarinus</taxon>
    </lineage>
</organism>
<keyword evidence="4 8" id="KW-0479">Metal-binding</keyword>
<dbReference type="InterPro" id="IPR028883">
    <property type="entry name" value="tRNA_aden_deaminase"/>
</dbReference>
<keyword evidence="3 8" id="KW-0819">tRNA processing</keyword>
<dbReference type="PROSITE" id="PS51747">
    <property type="entry name" value="CYT_DCMP_DEAMINASES_2"/>
    <property type="match status" value="1"/>
</dbReference>
<feature type="binding site" evidence="8">
    <location>
        <position position="90"/>
    </location>
    <ligand>
        <name>Zn(2+)</name>
        <dbReference type="ChEBI" id="CHEBI:29105"/>
        <note>catalytic</note>
    </ligand>
</feature>
<evidence type="ECO:0000256" key="5">
    <source>
        <dbReference type="ARBA" id="ARBA00022801"/>
    </source>
</evidence>
<proteinExistence type="inferred from homology"/>
<evidence type="ECO:0000256" key="7">
    <source>
        <dbReference type="ARBA" id="ARBA00048045"/>
    </source>
</evidence>
<dbReference type="InterPro" id="IPR016192">
    <property type="entry name" value="APOBEC/CMP_deaminase_Zn-bd"/>
</dbReference>
<comment type="subunit">
    <text evidence="2 8">Homodimer.</text>
</comment>
<gene>
    <name evidence="8 10" type="primary">tadA</name>
    <name evidence="10" type="ORF">NKI27_07560</name>
</gene>
<dbReference type="GO" id="GO:0052717">
    <property type="term" value="F:tRNA-specific adenosine-34 deaminase activity"/>
    <property type="evidence" value="ECO:0007669"/>
    <property type="project" value="UniProtKB-EC"/>
</dbReference>
<dbReference type="InterPro" id="IPR016193">
    <property type="entry name" value="Cytidine_deaminase-like"/>
</dbReference>
<sequence length="169" mass="18676">MSQALSEDERWMHHALLLARKAYELGEVPVGAVIVRDGQVIGEGWNCPIGNHDPTAHAEVMALRDAGTKENNYRLPGSVLYVTIEPCTMCVGALIHGRVDRVVFGATEPKAGAVVSQNCLFDHDSVNTRVVYLGGVCETECRLIISDFFAQRRAQKKRDKKVIESIDKQ</sequence>
<dbReference type="EC" id="3.5.4.33" evidence="8"/>
<feature type="binding site" evidence="8">
    <location>
        <position position="87"/>
    </location>
    <ligand>
        <name>Zn(2+)</name>
        <dbReference type="ChEBI" id="CHEBI:29105"/>
        <note>catalytic</note>
    </ligand>
</feature>
<dbReference type="SUPFAM" id="SSF53927">
    <property type="entry name" value="Cytidine deaminase-like"/>
    <property type="match status" value="1"/>
</dbReference>
<evidence type="ECO:0000256" key="6">
    <source>
        <dbReference type="ARBA" id="ARBA00022833"/>
    </source>
</evidence>
<keyword evidence="11" id="KW-1185">Reference proteome</keyword>
<comment type="cofactor">
    <cofactor evidence="8">
        <name>Zn(2+)</name>
        <dbReference type="ChEBI" id="CHEBI:29105"/>
    </cofactor>
    <text evidence="8">Binds 1 zinc ion per subunit.</text>
</comment>
<name>A0ABY6N681_9ALTE</name>
<dbReference type="HAMAP" id="MF_00972">
    <property type="entry name" value="tRNA_aden_deaminase"/>
    <property type="match status" value="1"/>
</dbReference>
<keyword evidence="6 8" id="KW-0862">Zinc</keyword>
<dbReference type="NCBIfam" id="NF008113">
    <property type="entry name" value="PRK10860.1"/>
    <property type="match status" value="1"/>
</dbReference>
<comment type="catalytic activity">
    <reaction evidence="7 8">
        <text>adenosine(34) in tRNA + H2O + H(+) = inosine(34) in tRNA + NH4(+)</text>
        <dbReference type="Rhea" id="RHEA:43168"/>
        <dbReference type="Rhea" id="RHEA-COMP:10373"/>
        <dbReference type="Rhea" id="RHEA-COMP:10374"/>
        <dbReference type="ChEBI" id="CHEBI:15377"/>
        <dbReference type="ChEBI" id="CHEBI:15378"/>
        <dbReference type="ChEBI" id="CHEBI:28938"/>
        <dbReference type="ChEBI" id="CHEBI:74411"/>
        <dbReference type="ChEBI" id="CHEBI:82852"/>
        <dbReference type="EC" id="3.5.4.33"/>
    </reaction>
</comment>
<feature type="binding site" evidence="8">
    <location>
        <position position="57"/>
    </location>
    <ligand>
        <name>Zn(2+)</name>
        <dbReference type="ChEBI" id="CHEBI:29105"/>
        <note>catalytic</note>
    </ligand>
</feature>
<dbReference type="PROSITE" id="PS00903">
    <property type="entry name" value="CYT_DCMP_DEAMINASES_1"/>
    <property type="match status" value="1"/>
</dbReference>
<dbReference type="EMBL" id="CP100390">
    <property type="protein sequence ID" value="UZE97589.1"/>
    <property type="molecule type" value="Genomic_DNA"/>
</dbReference>
<dbReference type="Gene3D" id="3.40.140.10">
    <property type="entry name" value="Cytidine Deaminase, domain 2"/>
    <property type="match status" value="1"/>
</dbReference>
<evidence type="ECO:0000256" key="3">
    <source>
        <dbReference type="ARBA" id="ARBA00022694"/>
    </source>
</evidence>
<keyword evidence="5 8" id="KW-0378">Hydrolase</keyword>
<evidence type="ECO:0000259" key="9">
    <source>
        <dbReference type="PROSITE" id="PS51747"/>
    </source>
</evidence>
<evidence type="ECO:0000313" key="10">
    <source>
        <dbReference type="EMBL" id="UZE97589.1"/>
    </source>
</evidence>
<evidence type="ECO:0000256" key="8">
    <source>
        <dbReference type="HAMAP-Rule" id="MF_00972"/>
    </source>
</evidence>
<dbReference type="Proteomes" id="UP001163739">
    <property type="component" value="Chromosome"/>
</dbReference>
<comment type="similarity">
    <text evidence="1">Belongs to the cytidine and deoxycytidylate deaminase family. ADAT2 subfamily.</text>
</comment>
<dbReference type="PANTHER" id="PTHR11079">
    <property type="entry name" value="CYTOSINE DEAMINASE FAMILY MEMBER"/>
    <property type="match status" value="1"/>
</dbReference>
<evidence type="ECO:0000256" key="4">
    <source>
        <dbReference type="ARBA" id="ARBA00022723"/>
    </source>
</evidence>
<accession>A0ABY6N681</accession>
<dbReference type="InterPro" id="IPR002125">
    <property type="entry name" value="CMP_dCMP_dom"/>
</dbReference>